<reference evidence="3" key="1">
    <citation type="journal article" date="2015" name="Proc. Natl. Acad. Sci. U.S.A.">
        <title>Networks of energetic and metabolic interactions define dynamics in microbial communities.</title>
        <authorList>
            <person name="Embree M."/>
            <person name="Liu J.K."/>
            <person name="Al-Bassam M.M."/>
            <person name="Zengler K."/>
        </authorList>
    </citation>
    <scope>NUCLEOTIDE SEQUENCE</scope>
</reference>
<organism evidence="3">
    <name type="scientific">hydrocarbon metagenome</name>
    <dbReference type="NCBI Taxonomy" id="938273"/>
    <lineage>
        <taxon>unclassified sequences</taxon>
        <taxon>metagenomes</taxon>
        <taxon>ecological metagenomes</taxon>
    </lineage>
</organism>
<dbReference type="Gene3D" id="3.90.940.10">
    <property type="match status" value="1"/>
</dbReference>
<evidence type="ECO:0000256" key="1">
    <source>
        <dbReference type="ARBA" id="ARBA00022478"/>
    </source>
</evidence>
<dbReference type="AlphaFoldDB" id="A0A0W8G0J5"/>
<dbReference type="InterPro" id="IPR006110">
    <property type="entry name" value="Pol_omega/Rpo6/RPB6"/>
</dbReference>
<proteinExistence type="predicted"/>
<dbReference type="GO" id="GO:0000428">
    <property type="term" value="C:DNA-directed RNA polymerase complex"/>
    <property type="evidence" value="ECO:0007669"/>
    <property type="project" value="UniProtKB-KW"/>
</dbReference>
<gene>
    <name evidence="3" type="ORF">ASZ90_003520</name>
</gene>
<dbReference type="Pfam" id="PF01192">
    <property type="entry name" value="RNA_pol_Rpb6"/>
    <property type="match status" value="1"/>
</dbReference>
<dbReference type="SUPFAM" id="SSF63562">
    <property type="entry name" value="RPB6/omega subunit-like"/>
    <property type="match status" value="1"/>
</dbReference>
<dbReference type="GO" id="GO:0003677">
    <property type="term" value="F:DNA binding"/>
    <property type="evidence" value="ECO:0007669"/>
    <property type="project" value="InterPro"/>
</dbReference>
<dbReference type="EMBL" id="LNQE01000428">
    <property type="protein sequence ID" value="KUG26637.1"/>
    <property type="molecule type" value="Genomic_DNA"/>
</dbReference>
<sequence>MPIRPIELRKLENKTANVYEAVIVAAKKARMINDQTKLEFTTLLNTMIPNVDDEFEEKENPDQLRLSLEFENRNKPHLQALEELIDGKIEFRFKEDQV</sequence>
<dbReference type="GO" id="GO:0003899">
    <property type="term" value="F:DNA-directed RNA polymerase activity"/>
    <property type="evidence" value="ECO:0007669"/>
    <property type="project" value="InterPro"/>
</dbReference>
<dbReference type="GO" id="GO:0006351">
    <property type="term" value="P:DNA-templated transcription"/>
    <property type="evidence" value="ECO:0007669"/>
    <property type="project" value="InterPro"/>
</dbReference>
<keyword evidence="2" id="KW-0804">Transcription</keyword>
<dbReference type="InterPro" id="IPR036161">
    <property type="entry name" value="RPB6/omega-like_sf"/>
</dbReference>
<protein>
    <recommendedName>
        <fullName evidence="4">DNA-directed RNA polymerase</fullName>
    </recommendedName>
</protein>
<accession>A0A0W8G0J5</accession>
<evidence type="ECO:0008006" key="4">
    <source>
        <dbReference type="Google" id="ProtNLM"/>
    </source>
</evidence>
<evidence type="ECO:0000313" key="3">
    <source>
        <dbReference type="EMBL" id="KUG26637.1"/>
    </source>
</evidence>
<keyword evidence="1" id="KW-0240">DNA-directed RNA polymerase</keyword>
<comment type="caution">
    <text evidence="3">The sequence shown here is derived from an EMBL/GenBank/DDBJ whole genome shotgun (WGS) entry which is preliminary data.</text>
</comment>
<name>A0A0W8G0J5_9ZZZZ</name>
<dbReference type="SMART" id="SM01409">
    <property type="entry name" value="RNA_pol_Rpb6"/>
    <property type="match status" value="1"/>
</dbReference>
<evidence type="ECO:0000256" key="2">
    <source>
        <dbReference type="ARBA" id="ARBA00023163"/>
    </source>
</evidence>